<evidence type="ECO:0000313" key="1">
    <source>
        <dbReference type="EMBL" id="KAJ7687287.1"/>
    </source>
</evidence>
<evidence type="ECO:0000313" key="2">
    <source>
        <dbReference type="Proteomes" id="UP001221757"/>
    </source>
</evidence>
<proteinExistence type="predicted"/>
<accession>A0AAD7GC04</accession>
<keyword evidence="2" id="KW-1185">Reference proteome</keyword>
<dbReference type="EMBL" id="JARKIE010000089">
    <property type="protein sequence ID" value="KAJ7687287.1"/>
    <property type="molecule type" value="Genomic_DNA"/>
</dbReference>
<dbReference type="SUPFAM" id="SSF52047">
    <property type="entry name" value="RNI-like"/>
    <property type="match status" value="1"/>
</dbReference>
<dbReference type="Proteomes" id="UP001221757">
    <property type="component" value="Unassembled WGS sequence"/>
</dbReference>
<name>A0AAD7GC04_MYCRO</name>
<dbReference type="InterPro" id="IPR032675">
    <property type="entry name" value="LRR_dom_sf"/>
</dbReference>
<sequence>MATPVDHTSLSPVEVLDFILTLTLAPFLQHWNLFAEMRRRIRFVSRRFCAIVDNNPSLAKAGSLPVQISLHLSKDVQVLGRLHNCIPHGTPVRSLSDFFCDFLPFLRMVSPRCRSLSVSCNHPSDWEWIYYRVGAQLPPTFTTFTVVVTDEPAFSNLSTTFYCPPLSPIPASISHLRVSGAVLSTLDVVSLCNITRLNLAHIPLFDYQGAAAVFGALQQIVDMQLVQLVCDVPKLVVAGLCGLFVAPLLIQLQLDSNMARSIGIFADECMAMLRSLTKLDLGIHGHIDDTDIRAVYAAAPDLQEVDLVRSQPINAHLIYNETARSGHRLPLLEYLRLPHA</sequence>
<reference evidence="1" key="1">
    <citation type="submission" date="2023-03" db="EMBL/GenBank/DDBJ databases">
        <title>Massive genome expansion in bonnet fungi (Mycena s.s.) driven by repeated elements and novel gene families across ecological guilds.</title>
        <authorList>
            <consortium name="Lawrence Berkeley National Laboratory"/>
            <person name="Harder C.B."/>
            <person name="Miyauchi S."/>
            <person name="Viragh M."/>
            <person name="Kuo A."/>
            <person name="Thoen E."/>
            <person name="Andreopoulos B."/>
            <person name="Lu D."/>
            <person name="Skrede I."/>
            <person name="Drula E."/>
            <person name="Henrissat B."/>
            <person name="Morin E."/>
            <person name="Kohler A."/>
            <person name="Barry K."/>
            <person name="LaButti K."/>
            <person name="Morin E."/>
            <person name="Salamov A."/>
            <person name="Lipzen A."/>
            <person name="Mereny Z."/>
            <person name="Hegedus B."/>
            <person name="Baldrian P."/>
            <person name="Stursova M."/>
            <person name="Weitz H."/>
            <person name="Taylor A."/>
            <person name="Grigoriev I.V."/>
            <person name="Nagy L.G."/>
            <person name="Martin F."/>
            <person name="Kauserud H."/>
        </authorList>
    </citation>
    <scope>NUCLEOTIDE SEQUENCE</scope>
    <source>
        <strain evidence="1">CBHHK067</strain>
    </source>
</reference>
<gene>
    <name evidence="1" type="ORF">B0H17DRAFT_1203749</name>
</gene>
<dbReference type="AlphaFoldDB" id="A0AAD7GC04"/>
<protein>
    <submittedName>
        <fullName evidence="1">Uncharacterized protein</fullName>
    </submittedName>
</protein>
<organism evidence="1 2">
    <name type="scientific">Mycena rosella</name>
    <name type="common">Pink bonnet</name>
    <name type="synonym">Agaricus rosellus</name>
    <dbReference type="NCBI Taxonomy" id="1033263"/>
    <lineage>
        <taxon>Eukaryota</taxon>
        <taxon>Fungi</taxon>
        <taxon>Dikarya</taxon>
        <taxon>Basidiomycota</taxon>
        <taxon>Agaricomycotina</taxon>
        <taxon>Agaricomycetes</taxon>
        <taxon>Agaricomycetidae</taxon>
        <taxon>Agaricales</taxon>
        <taxon>Marasmiineae</taxon>
        <taxon>Mycenaceae</taxon>
        <taxon>Mycena</taxon>
    </lineage>
</organism>
<dbReference type="Gene3D" id="3.80.10.10">
    <property type="entry name" value="Ribonuclease Inhibitor"/>
    <property type="match status" value="1"/>
</dbReference>
<comment type="caution">
    <text evidence="1">The sequence shown here is derived from an EMBL/GenBank/DDBJ whole genome shotgun (WGS) entry which is preliminary data.</text>
</comment>